<feature type="region of interest" description="Disordered" evidence="1">
    <location>
        <begin position="143"/>
        <end position="164"/>
    </location>
</feature>
<evidence type="ECO:0008006" key="4">
    <source>
        <dbReference type="Google" id="ProtNLM"/>
    </source>
</evidence>
<evidence type="ECO:0000256" key="1">
    <source>
        <dbReference type="SAM" id="MobiDB-lite"/>
    </source>
</evidence>
<feature type="compositionally biased region" description="Low complexity" evidence="1">
    <location>
        <begin position="148"/>
        <end position="164"/>
    </location>
</feature>
<feature type="compositionally biased region" description="Polar residues" evidence="1">
    <location>
        <begin position="22"/>
        <end position="33"/>
    </location>
</feature>
<feature type="region of interest" description="Disordered" evidence="1">
    <location>
        <begin position="305"/>
        <end position="324"/>
    </location>
</feature>
<dbReference type="EMBL" id="CP141888">
    <property type="protein sequence ID" value="WRT68848.1"/>
    <property type="molecule type" value="Genomic_DNA"/>
</dbReference>
<feature type="region of interest" description="Disordered" evidence="1">
    <location>
        <begin position="359"/>
        <end position="390"/>
    </location>
</feature>
<evidence type="ECO:0000313" key="2">
    <source>
        <dbReference type="EMBL" id="WRT68848.1"/>
    </source>
</evidence>
<feature type="region of interest" description="Disordered" evidence="1">
    <location>
        <begin position="1"/>
        <end position="52"/>
    </location>
</feature>
<sequence>MSTRPSADGPLSALKRLPPVLTSVTGKSTTTPSFKRARVGPGPITPDPSSDIEIDEVPVKYTAVPIRVLSGPMTPSSSTVAFSSSPIHGNNRMMASSSFSSPTKYSFSSQLANINHRNGVKASSQIEVDHDLVLEKGTTFIFGRHRNSSSNSRSSASRKTTSTTLSSSIPKHLFQLLSAPENETSVIHLSKHASHASRVHAAIELVNQSHDDNSENNNAMIRIIVIGQNGMKVRVVGKKRGVRLLQGQKYDLSLNTNQSVELDFFGCKALIRLEAKHQQQQEQQEEQQRGLSGERLFSSSPISQNELRLQSSMPPSSPPVMPADLDDELSELEEEAHREVSMKSESSVVPAIQILAAPAEEVQVEEEEDRQSRQSSPLSPPSEPRLSPLPDMEAEDEVVVEDMKQGANQPSSAQMDINEKSIKAEKIESAISVPTANVKPTSRASSPVIVAPVPNDVDLPAIIASTVVFSGSSKLSLPDLVKHMLESQPSLKDHGSEKTWFAWVGQALQGNKMFGKVERHGKDSSGHPLLPHYYYNPASDPDSSRAKELGALVRPLRTAQRTGGKTIDWRPVGRGRRS</sequence>
<organism evidence="2 3">
    <name type="scientific">Kwoniella shivajii</name>
    <dbReference type="NCBI Taxonomy" id="564305"/>
    <lineage>
        <taxon>Eukaryota</taxon>
        <taxon>Fungi</taxon>
        <taxon>Dikarya</taxon>
        <taxon>Basidiomycota</taxon>
        <taxon>Agaricomycotina</taxon>
        <taxon>Tremellomycetes</taxon>
        <taxon>Tremellales</taxon>
        <taxon>Cryptococcaceae</taxon>
        <taxon>Kwoniella</taxon>
    </lineage>
</organism>
<name>A0ABZ1D4W9_9TREE</name>
<protein>
    <recommendedName>
        <fullName evidence="4">FHA domain-containing protein</fullName>
    </recommendedName>
</protein>
<reference evidence="2 3" key="1">
    <citation type="submission" date="2024-01" db="EMBL/GenBank/DDBJ databases">
        <title>Comparative genomics of Cryptococcus and Kwoniella reveals pathogenesis evolution and contrasting modes of karyotype evolution via chromosome fusion or intercentromeric recombination.</title>
        <authorList>
            <person name="Coelho M.A."/>
            <person name="David-Palma M."/>
            <person name="Shea T."/>
            <person name="Bowers K."/>
            <person name="McGinley-Smith S."/>
            <person name="Mohammad A.W."/>
            <person name="Gnirke A."/>
            <person name="Yurkov A.M."/>
            <person name="Nowrousian M."/>
            <person name="Sun S."/>
            <person name="Cuomo C.A."/>
            <person name="Heitman J."/>
        </authorList>
    </citation>
    <scope>NUCLEOTIDE SEQUENCE [LARGE SCALE GENOMIC DNA]</scope>
    <source>
        <strain evidence="2">CBS 11374</strain>
    </source>
</reference>
<gene>
    <name evidence="2" type="ORF">IL334_005829</name>
</gene>
<evidence type="ECO:0000313" key="3">
    <source>
        <dbReference type="Proteomes" id="UP001329825"/>
    </source>
</evidence>
<dbReference type="Proteomes" id="UP001329825">
    <property type="component" value="Chromosome 8"/>
</dbReference>
<keyword evidence="3" id="KW-1185">Reference proteome</keyword>
<dbReference type="GeneID" id="87957959"/>
<proteinExistence type="predicted"/>
<dbReference type="RefSeq" id="XP_062793587.1">
    <property type="nucleotide sequence ID" value="XM_062937536.1"/>
</dbReference>
<feature type="region of interest" description="Disordered" evidence="1">
    <location>
        <begin position="554"/>
        <end position="578"/>
    </location>
</feature>
<accession>A0ABZ1D4W9</accession>